<evidence type="ECO:0000259" key="2">
    <source>
        <dbReference type="PROSITE" id="PS51384"/>
    </source>
</evidence>
<dbReference type="RefSeq" id="WP_108632677.1">
    <property type="nucleotide sequence ID" value="NZ_QCXX01000001.1"/>
</dbReference>
<dbReference type="Pfam" id="PF04954">
    <property type="entry name" value="SIP"/>
    <property type="match status" value="1"/>
</dbReference>
<evidence type="ECO:0000313" key="3">
    <source>
        <dbReference type="EMBL" id="PUV26387.1"/>
    </source>
</evidence>
<gene>
    <name evidence="3" type="ORF">DCO56_05430</name>
</gene>
<dbReference type="PANTHER" id="PTHR30157">
    <property type="entry name" value="FERRIC REDUCTASE, NADPH-DEPENDENT"/>
    <property type="match status" value="1"/>
</dbReference>
<dbReference type="SUPFAM" id="SSF63380">
    <property type="entry name" value="Riboflavin synthase domain-like"/>
    <property type="match status" value="1"/>
</dbReference>
<organism evidence="3 4">
    <name type="scientific">Sphingobacterium athyrii</name>
    <dbReference type="NCBI Taxonomy" id="2152717"/>
    <lineage>
        <taxon>Bacteria</taxon>
        <taxon>Pseudomonadati</taxon>
        <taxon>Bacteroidota</taxon>
        <taxon>Sphingobacteriia</taxon>
        <taxon>Sphingobacteriales</taxon>
        <taxon>Sphingobacteriaceae</taxon>
        <taxon>Sphingobacterium</taxon>
    </lineage>
</organism>
<dbReference type="GO" id="GO:0016491">
    <property type="term" value="F:oxidoreductase activity"/>
    <property type="evidence" value="ECO:0007669"/>
    <property type="project" value="InterPro"/>
</dbReference>
<proteinExistence type="inferred from homology"/>
<dbReference type="EMBL" id="QCXX01000001">
    <property type="protein sequence ID" value="PUV26387.1"/>
    <property type="molecule type" value="Genomic_DNA"/>
</dbReference>
<dbReference type="Gene3D" id="3.40.50.80">
    <property type="entry name" value="Nucleotide-binding domain of ferredoxin-NADP reductase (FNR) module"/>
    <property type="match status" value="1"/>
</dbReference>
<evidence type="ECO:0000313" key="4">
    <source>
        <dbReference type="Proteomes" id="UP000250831"/>
    </source>
</evidence>
<dbReference type="InterPro" id="IPR007037">
    <property type="entry name" value="SIP_rossman_dom"/>
</dbReference>
<comment type="caution">
    <text evidence="3">The sequence shown here is derived from an EMBL/GenBank/DDBJ whole genome shotgun (WGS) entry which is preliminary data.</text>
</comment>
<comment type="similarity">
    <text evidence="1">Belongs to the SIP oxidoreductase family.</text>
</comment>
<reference evidence="3 4" key="1">
    <citation type="submission" date="2018-04" db="EMBL/GenBank/DDBJ databases">
        <title>Sphingobacterium sp. M46 Genome.</title>
        <authorList>
            <person name="Cheng J."/>
            <person name="Li Y."/>
        </authorList>
    </citation>
    <scope>NUCLEOTIDE SEQUENCE [LARGE SCALE GENOMIC DNA]</scope>
    <source>
        <strain evidence="3 4">M46</strain>
    </source>
</reference>
<dbReference type="Gene3D" id="2.40.30.10">
    <property type="entry name" value="Translation factors"/>
    <property type="match status" value="1"/>
</dbReference>
<keyword evidence="4" id="KW-1185">Reference proteome</keyword>
<dbReference type="PANTHER" id="PTHR30157:SF0">
    <property type="entry name" value="NADPH-DEPENDENT FERRIC-CHELATE REDUCTASE"/>
    <property type="match status" value="1"/>
</dbReference>
<feature type="domain" description="FAD-binding FR-type" evidence="2">
    <location>
        <begin position="9"/>
        <end position="140"/>
    </location>
</feature>
<dbReference type="InterPro" id="IPR017938">
    <property type="entry name" value="Riboflavin_synthase-like_b-brl"/>
</dbReference>
<dbReference type="Proteomes" id="UP000250831">
    <property type="component" value="Unassembled WGS sequence"/>
</dbReference>
<dbReference type="PROSITE" id="PS51384">
    <property type="entry name" value="FAD_FR"/>
    <property type="match status" value="1"/>
</dbReference>
<sequence length="263" mass="29789">MINQTNTRKIRSVFTVKRKEFLTPHFIRVVFGISDEQMPLLSNVQEGSNNKIFIPPTNVDIIYFLEGGSQIKTEFSAVTRTYTNRKIDLKNKELTIDFVAHGENGPASAWAINAKIGDPLGIGMKESKRALVPKADAYFFVGDATAVPVITVILEQLPWQVSAKAILEVHSKEDEILLCSAANVEVEWLHNTNPENGSHLAEKALLNSFSDNEKDTYIYVAAEYKTVKELRNYFRNEMEWNPHLIYTCSYWKAGASEDERNTI</sequence>
<dbReference type="AlphaFoldDB" id="A0A363P062"/>
<dbReference type="InterPro" id="IPR013113">
    <property type="entry name" value="SIP_FAD-bd"/>
</dbReference>
<protein>
    <submittedName>
        <fullName evidence="3">NADPH-dependent ferric siderophore reductase</fullName>
    </submittedName>
</protein>
<evidence type="ECO:0000256" key="1">
    <source>
        <dbReference type="ARBA" id="ARBA00035644"/>
    </source>
</evidence>
<dbReference type="CDD" id="cd06193">
    <property type="entry name" value="siderophore_interacting"/>
    <property type="match status" value="1"/>
</dbReference>
<dbReference type="OrthoDB" id="9814826at2"/>
<dbReference type="InterPro" id="IPR039374">
    <property type="entry name" value="SIP_fam"/>
</dbReference>
<dbReference type="InterPro" id="IPR039261">
    <property type="entry name" value="FNR_nucleotide-bd"/>
</dbReference>
<dbReference type="InterPro" id="IPR017927">
    <property type="entry name" value="FAD-bd_FR_type"/>
</dbReference>
<name>A0A363P062_9SPHI</name>
<accession>A0A363P062</accession>
<dbReference type="Pfam" id="PF08021">
    <property type="entry name" value="FAD_binding_9"/>
    <property type="match status" value="1"/>
</dbReference>